<feature type="region of interest" description="Disordered" evidence="2">
    <location>
        <begin position="1"/>
        <end position="77"/>
    </location>
</feature>
<feature type="compositionally biased region" description="Acidic residues" evidence="2">
    <location>
        <begin position="17"/>
        <end position="28"/>
    </location>
</feature>
<dbReference type="GO" id="GO:0020037">
    <property type="term" value="F:heme binding"/>
    <property type="evidence" value="ECO:0007669"/>
    <property type="project" value="InterPro"/>
</dbReference>
<dbReference type="FunFam" id="3.30.160.20:FF:000021">
    <property type="entry name" value="Microprocessor complex subunit DGCR8"/>
    <property type="match status" value="1"/>
</dbReference>
<dbReference type="Proteomes" id="UP000597762">
    <property type="component" value="Unassembled WGS sequence"/>
</dbReference>
<feature type="compositionally biased region" description="Low complexity" evidence="2">
    <location>
        <begin position="344"/>
        <end position="354"/>
    </location>
</feature>
<feature type="region of interest" description="Disordered" evidence="2">
    <location>
        <begin position="174"/>
        <end position="196"/>
    </location>
</feature>
<dbReference type="FunFam" id="2.20.70.10:FF:000018">
    <property type="entry name" value="DGCR8 microprocessor complex subunit"/>
    <property type="match status" value="1"/>
</dbReference>
<dbReference type="CDD" id="cd19868">
    <property type="entry name" value="DSRM_DGCR8_rpt2"/>
    <property type="match status" value="1"/>
</dbReference>
<dbReference type="InterPro" id="IPR014720">
    <property type="entry name" value="dsRBD_dom"/>
</dbReference>
<keyword evidence="5" id="KW-1185">Reference proteome</keyword>
<dbReference type="FunFam" id="3.30.160.590:FF:000001">
    <property type="entry name" value="microprocessor complex subunit DGCR8"/>
    <property type="match status" value="1"/>
</dbReference>
<dbReference type="OrthoDB" id="112668at2759"/>
<dbReference type="PANTHER" id="PTHR13482:SF3">
    <property type="entry name" value="MICROPROCESSOR COMPLEX SUBUNIT DGCR8"/>
    <property type="match status" value="1"/>
</dbReference>
<dbReference type="GO" id="GO:0070877">
    <property type="term" value="C:microprocessor complex"/>
    <property type="evidence" value="ECO:0007669"/>
    <property type="project" value="InterPro"/>
</dbReference>
<comment type="caution">
    <text evidence="4">The sequence shown here is derived from an EMBL/GenBank/DDBJ whole genome shotgun (WGS) entry which is preliminary data.</text>
</comment>
<evidence type="ECO:0000259" key="3">
    <source>
        <dbReference type="PROSITE" id="PS50137"/>
    </source>
</evidence>
<dbReference type="GO" id="GO:0003725">
    <property type="term" value="F:double-stranded RNA binding"/>
    <property type="evidence" value="ECO:0007669"/>
    <property type="project" value="TreeGrafter"/>
</dbReference>
<dbReference type="GO" id="GO:0070878">
    <property type="term" value="F:primary miRNA binding"/>
    <property type="evidence" value="ECO:0007669"/>
    <property type="project" value="TreeGrafter"/>
</dbReference>
<dbReference type="EMBL" id="CAHIKZ030005601">
    <property type="protein sequence ID" value="CAE1331343.1"/>
    <property type="molecule type" value="Genomic_DNA"/>
</dbReference>
<feature type="compositionally biased region" description="Basic and acidic residues" evidence="2">
    <location>
        <begin position="53"/>
        <end position="77"/>
    </location>
</feature>
<sequence length="712" mass="80354">MNSSRSPCSRRVNNNNNDDDDDEQINDEQDSHILVAPPPPPPSTQASNHNNNKRLDFDTDDGGKSDGEYSCPPEKRLRMSAPLSSNMTALGACTDLYLDCDRDSRLHSGEPGGQTAHEFEIIDDIELDDDDDGQCIELGATSCISNGHESLDLSSEDDDEEYFDDNELYALLEEGVGSRKSGSDGESKEDGSQGPIEVQKIVLKERGHDPFDILPEGWIIVTHNSGMPVYLHKETRVCTLSKPYFLGPGSARKHDIPVSAIPCLHYTRELDKEQREEKEDSDDAPEHINHSDNHSNDSLTNSGADDIDPPEQLNDYAHSAVTEKGNISEVNQKENSPDADENSADQSSNQDSSSKTPAVKIECAEERKKENSLDPLELRKYCERLFEFKMITVKKFKTWKERRRHMSLMKKQSRPALPSNTKLITCPVPSGKGDDKVNRRREFVLNPSGKSYVCILHEYVQHTMRVQPRYIFREVENAQTPYSATIVINDVEYGTGFAGSKKAAKMEAAKATLKVLIPEMNKMTEDNKNYESEDLSFFDEIKIEDPRVYELCNKAGQPTPYQILLECLRRNYGMGDTQCQMDMKTLKHQKSEFTMTVGKHKASVVCKNKREGKQQAAQAILQRLHPHITSWGSLLRLYGRISFKIIREKKEEEQSITELQSQAKSNKPNTAVLEKLREEMRKIKLQRESIKSRGKLRLESAVPIGNVSGLDL</sequence>
<protein>
    <submittedName>
        <fullName evidence="4">DCGR8</fullName>
    </submittedName>
</protein>
<evidence type="ECO:0000256" key="2">
    <source>
        <dbReference type="SAM" id="MobiDB-lite"/>
    </source>
</evidence>
<dbReference type="PROSITE" id="PS50137">
    <property type="entry name" value="DS_RBD"/>
    <property type="match status" value="1"/>
</dbReference>
<feature type="compositionally biased region" description="Basic and acidic residues" evidence="2">
    <location>
        <begin position="181"/>
        <end position="191"/>
    </location>
</feature>
<evidence type="ECO:0000313" key="4">
    <source>
        <dbReference type="EMBL" id="CAE1331343.1"/>
    </source>
</evidence>
<dbReference type="InterPro" id="IPR040375">
    <property type="entry name" value="DGCR8"/>
</dbReference>
<dbReference type="Gene3D" id="2.20.70.10">
    <property type="match status" value="1"/>
</dbReference>
<dbReference type="SMART" id="SM00358">
    <property type="entry name" value="DSRM"/>
    <property type="match status" value="2"/>
</dbReference>
<accession>A0A812EZC9</accession>
<feature type="domain" description="DRBM" evidence="3">
    <location>
        <begin position="451"/>
        <end position="518"/>
    </location>
</feature>
<organism evidence="4 5">
    <name type="scientific">Acanthosepion pharaonis</name>
    <name type="common">Pharaoh cuttlefish</name>
    <name type="synonym">Sepia pharaonis</name>
    <dbReference type="NCBI Taxonomy" id="158019"/>
    <lineage>
        <taxon>Eukaryota</taxon>
        <taxon>Metazoa</taxon>
        <taxon>Spiralia</taxon>
        <taxon>Lophotrochozoa</taxon>
        <taxon>Mollusca</taxon>
        <taxon>Cephalopoda</taxon>
        <taxon>Coleoidea</taxon>
        <taxon>Decapodiformes</taxon>
        <taxon>Sepiida</taxon>
        <taxon>Sepiina</taxon>
        <taxon>Sepiidae</taxon>
        <taxon>Acanthosepion</taxon>
    </lineage>
</organism>
<dbReference type="PANTHER" id="PTHR13482">
    <property type="entry name" value="MICRORNA PROCESSOR COMPLEX SUBUNIT DGCR8"/>
    <property type="match status" value="1"/>
</dbReference>
<evidence type="ECO:0000313" key="5">
    <source>
        <dbReference type="Proteomes" id="UP000597762"/>
    </source>
</evidence>
<dbReference type="Gene3D" id="3.30.160.590">
    <property type="match status" value="1"/>
</dbReference>
<name>A0A812EZC9_ACAPH</name>
<feature type="region of interest" description="Disordered" evidence="2">
    <location>
        <begin position="271"/>
        <end position="359"/>
    </location>
</feature>
<dbReference type="Gene3D" id="3.30.160.20">
    <property type="match status" value="2"/>
</dbReference>
<reference evidence="4" key="1">
    <citation type="submission" date="2021-01" db="EMBL/GenBank/DDBJ databases">
        <authorList>
            <person name="Li R."/>
            <person name="Bekaert M."/>
        </authorList>
    </citation>
    <scope>NUCLEOTIDE SEQUENCE</scope>
    <source>
        <strain evidence="4">Farmed</strain>
    </source>
</reference>
<dbReference type="SUPFAM" id="SSF54768">
    <property type="entry name" value="dsRNA-binding domain-like"/>
    <property type="match status" value="2"/>
</dbReference>
<proteinExistence type="predicted"/>
<keyword evidence="1" id="KW-0694">RNA-binding</keyword>
<gene>
    <name evidence="4" type="ORF">SPHA_80544</name>
</gene>
<evidence type="ECO:0000256" key="1">
    <source>
        <dbReference type="PROSITE-ProRule" id="PRU00266"/>
    </source>
</evidence>
<dbReference type="CDD" id="cd19867">
    <property type="entry name" value="DSRM_DGCR8_rpt1"/>
    <property type="match status" value="1"/>
</dbReference>
<dbReference type="GO" id="GO:0042802">
    <property type="term" value="F:identical protein binding"/>
    <property type="evidence" value="ECO:0007669"/>
    <property type="project" value="InterPro"/>
</dbReference>
<feature type="region of interest" description="Disordered" evidence="2">
    <location>
        <begin position="408"/>
        <end position="435"/>
    </location>
</feature>
<dbReference type="AlphaFoldDB" id="A0A812EZC9"/>
<dbReference type="GO" id="GO:0031053">
    <property type="term" value="P:primary miRNA processing"/>
    <property type="evidence" value="ECO:0007669"/>
    <property type="project" value="InterPro"/>
</dbReference>
<dbReference type="Pfam" id="PF00035">
    <property type="entry name" value="dsrm"/>
    <property type="match status" value="1"/>
</dbReference>
<feature type="compositionally biased region" description="Basic and acidic residues" evidence="2">
    <location>
        <begin position="271"/>
        <end position="295"/>
    </location>
</feature>